<keyword evidence="2" id="KW-0489">Methyltransferase</keyword>
<dbReference type="GO" id="GO:0008168">
    <property type="term" value="F:methyltransferase activity"/>
    <property type="evidence" value="ECO:0007669"/>
    <property type="project" value="UniProtKB-KW"/>
</dbReference>
<feature type="region of interest" description="Disordered" evidence="1">
    <location>
        <begin position="1"/>
        <end position="33"/>
    </location>
</feature>
<comment type="caution">
    <text evidence="2">The sequence shown here is derived from an EMBL/GenBank/DDBJ whole genome shotgun (WGS) entry which is preliminary data.</text>
</comment>
<evidence type="ECO:0000313" key="6">
    <source>
        <dbReference type="Proteomes" id="UP000594380"/>
    </source>
</evidence>
<accession>A0A7W8P7Z7</accession>
<gene>
    <name evidence="4" type="ORF">FSB64_12160</name>
    <name evidence="3" type="ORF">G5S42_38130</name>
    <name evidence="2" type="ORF">HDG41_005500</name>
</gene>
<dbReference type="Proteomes" id="UP000592820">
    <property type="component" value="Unassembled WGS sequence"/>
</dbReference>
<keyword evidence="7" id="KW-1185">Reference proteome</keyword>
<dbReference type="GeneID" id="301106173"/>
<evidence type="ECO:0000313" key="2">
    <source>
        <dbReference type="EMBL" id="MBB5403412.1"/>
    </source>
</evidence>
<protein>
    <submittedName>
        <fullName evidence="2">Tetrahydromethanopterin S-methyltransferase subunit H</fullName>
    </submittedName>
</protein>
<dbReference type="Proteomes" id="UP000821598">
    <property type="component" value="Unassembled WGS sequence"/>
</dbReference>
<dbReference type="EMBL" id="JAALDK010000002">
    <property type="protein sequence ID" value="NUY05391.1"/>
    <property type="molecule type" value="Genomic_DNA"/>
</dbReference>
<feature type="compositionally biased region" description="Basic and acidic residues" evidence="1">
    <location>
        <begin position="22"/>
        <end position="31"/>
    </location>
</feature>
<feature type="compositionally biased region" description="Polar residues" evidence="1">
    <location>
        <begin position="1"/>
        <end position="17"/>
    </location>
</feature>
<evidence type="ECO:0000313" key="4">
    <source>
        <dbReference type="EMBL" id="NVI04515.1"/>
    </source>
</evidence>
<proteinExistence type="predicted"/>
<evidence type="ECO:0000313" key="3">
    <source>
        <dbReference type="EMBL" id="NUY05391.1"/>
    </source>
</evidence>
<dbReference type="EMBL" id="JACHDE010000013">
    <property type="protein sequence ID" value="MBB5403412.1"/>
    <property type="molecule type" value="Genomic_DNA"/>
</dbReference>
<evidence type="ECO:0000313" key="5">
    <source>
        <dbReference type="Proteomes" id="UP000592820"/>
    </source>
</evidence>
<name>A0A7W8P7Z7_9BURK</name>
<dbReference type="EMBL" id="VOMC01000011">
    <property type="protein sequence ID" value="NVI04515.1"/>
    <property type="molecule type" value="Genomic_DNA"/>
</dbReference>
<reference evidence="3 6" key="2">
    <citation type="submission" date="2020-02" db="EMBL/GenBank/DDBJ databases">
        <title>Paraburkholderia simonii sp. nov. and Paraburkholderia youngii sp. nov. Brazilian and Mexican Mimosa-associated rhizobia.</title>
        <authorList>
            <person name="Mavima L."/>
            <person name="Beukes C.W."/>
            <person name="Chan W.Y."/>
            <person name="Palmer M."/>
            <person name="De Meyer S.E."/>
            <person name="James E.K."/>
            <person name="Venter S.N."/>
            <person name="Steenkamp E.T."/>
        </authorList>
    </citation>
    <scope>NUCLEOTIDE SEQUENCE [LARGE SCALE GENOMIC DNA]</scope>
    <source>
        <strain evidence="3 6">JPY169</strain>
    </source>
</reference>
<dbReference type="Proteomes" id="UP000594380">
    <property type="component" value="Unassembled WGS sequence"/>
</dbReference>
<organism evidence="2 5">
    <name type="scientific">Paraburkholderia youngii</name>
    <dbReference type="NCBI Taxonomy" id="2782701"/>
    <lineage>
        <taxon>Bacteria</taxon>
        <taxon>Pseudomonadati</taxon>
        <taxon>Pseudomonadota</taxon>
        <taxon>Betaproteobacteria</taxon>
        <taxon>Burkholderiales</taxon>
        <taxon>Burkholderiaceae</taxon>
        <taxon>Paraburkholderia</taxon>
    </lineage>
</organism>
<evidence type="ECO:0000313" key="7">
    <source>
        <dbReference type="Proteomes" id="UP000821598"/>
    </source>
</evidence>
<sequence>MNSFDQSPFSVDSSSGATRARNGKDGSENRSRSVYRSFLASTVSTIASNVPERPDVSSAAVLGYN</sequence>
<dbReference type="GO" id="GO:0032259">
    <property type="term" value="P:methylation"/>
    <property type="evidence" value="ECO:0007669"/>
    <property type="project" value="UniProtKB-KW"/>
</dbReference>
<dbReference type="AlphaFoldDB" id="A0A7W8P7Z7"/>
<keyword evidence="2" id="KW-0808">Transferase</keyword>
<evidence type="ECO:0000256" key="1">
    <source>
        <dbReference type="SAM" id="MobiDB-lite"/>
    </source>
</evidence>
<reference evidence="4 7" key="1">
    <citation type="submission" date="2019-08" db="EMBL/GenBank/DDBJ databases">
        <title>Paraburkholderia simonii sp. nov. and P. youngii sp. nov. Brazilian and Mexican Mimosa-associated rhizobia.</title>
        <authorList>
            <person name="Mavima L."/>
            <person name="Beukes C.W."/>
            <person name="Palmer M."/>
            <person name="De Meyer S.E."/>
            <person name="James E.K."/>
            <person name="Maluk M."/>
            <person name="Avontuur J.R."/>
            <person name="Chan W.Y."/>
            <person name="Venter S.N."/>
            <person name="Steenkamp E.T."/>
        </authorList>
    </citation>
    <scope>NUCLEOTIDE SEQUENCE [LARGE SCALE GENOMIC DNA]</scope>
    <source>
        <strain evidence="4 7">JPY454</strain>
    </source>
</reference>
<dbReference type="RefSeq" id="WP_176111829.1">
    <property type="nucleotide sequence ID" value="NZ_JAALDK010000002.1"/>
</dbReference>
<reference evidence="2 5" key="3">
    <citation type="submission" date="2020-08" db="EMBL/GenBank/DDBJ databases">
        <title>Genomic Encyclopedia of Type Strains, Phase IV (KMG-V): Genome sequencing to study the core and pangenomes of soil and plant-associated prokaryotes.</title>
        <authorList>
            <person name="Whitman W."/>
        </authorList>
    </citation>
    <scope>NUCLEOTIDE SEQUENCE [LARGE SCALE GENOMIC DNA]</scope>
    <source>
        <strain evidence="2 5">JPY162</strain>
    </source>
</reference>